<evidence type="ECO:0000256" key="8">
    <source>
        <dbReference type="ARBA" id="ARBA00023303"/>
    </source>
</evidence>
<feature type="transmembrane region" description="Helical" evidence="9">
    <location>
        <begin position="188"/>
        <end position="211"/>
    </location>
</feature>
<organism evidence="10 11">
    <name type="scientific">Bambusicola thoracicus</name>
    <name type="common">Chinese bamboo-partridge</name>
    <name type="synonym">Perdix thoracica</name>
    <dbReference type="NCBI Taxonomy" id="9083"/>
    <lineage>
        <taxon>Eukaryota</taxon>
        <taxon>Metazoa</taxon>
        <taxon>Chordata</taxon>
        <taxon>Craniata</taxon>
        <taxon>Vertebrata</taxon>
        <taxon>Euteleostomi</taxon>
        <taxon>Archelosauria</taxon>
        <taxon>Archosauria</taxon>
        <taxon>Dinosauria</taxon>
        <taxon>Saurischia</taxon>
        <taxon>Theropoda</taxon>
        <taxon>Coelurosauria</taxon>
        <taxon>Aves</taxon>
        <taxon>Neognathae</taxon>
        <taxon>Galloanserae</taxon>
        <taxon>Galliformes</taxon>
        <taxon>Phasianidae</taxon>
        <taxon>Perdicinae</taxon>
        <taxon>Bambusicola</taxon>
    </lineage>
</organism>
<dbReference type="GO" id="GO:0005261">
    <property type="term" value="F:monoatomic cation channel activity"/>
    <property type="evidence" value="ECO:0007669"/>
    <property type="project" value="TreeGrafter"/>
</dbReference>
<reference evidence="10 11" key="1">
    <citation type="submission" date="2018-01" db="EMBL/GenBank/DDBJ databases">
        <title>Comparison of the Chinese Bamboo Partridge and Red Junglefowl genome sequences highlights the importance of demography in genome evolution.</title>
        <authorList>
            <person name="Tiley G.P."/>
            <person name="Kimball R.T."/>
            <person name="Braun E.L."/>
            <person name="Burleigh J.G."/>
        </authorList>
    </citation>
    <scope>NUCLEOTIDE SEQUENCE [LARGE SCALE GENOMIC DNA]</scope>
    <source>
        <strain evidence="10">RTK389</strain>
        <tissue evidence="10">Blood</tissue>
    </source>
</reference>
<keyword evidence="5 9" id="KW-1133">Transmembrane helix</keyword>
<dbReference type="PANTHER" id="PTHR32261">
    <property type="entry name" value="CALCIUM HOMEOSTASIS MODULATOR PROTEIN"/>
    <property type="match status" value="1"/>
</dbReference>
<feature type="transmembrane region" description="Helical" evidence="9">
    <location>
        <begin position="48"/>
        <end position="69"/>
    </location>
</feature>
<protein>
    <recommendedName>
        <fullName evidence="12">Calcium homeostasis modulator protein 6</fullName>
    </recommendedName>
</protein>
<evidence type="ECO:0000256" key="3">
    <source>
        <dbReference type="ARBA" id="ARBA00022448"/>
    </source>
</evidence>
<evidence type="ECO:0000256" key="1">
    <source>
        <dbReference type="ARBA" id="ARBA00004141"/>
    </source>
</evidence>
<evidence type="ECO:0000313" key="11">
    <source>
        <dbReference type="Proteomes" id="UP000237246"/>
    </source>
</evidence>
<name>A0A2P4SE93_BAMTH</name>
<evidence type="ECO:0000256" key="5">
    <source>
        <dbReference type="ARBA" id="ARBA00022989"/>
    </source>
</evidence>
<dbReference type="PANTHER" id="PTHR32261:SF4">
    <property type="entry name" value="CALCIUM HOMEOSTASIS MODULATOR PROTEIN 6"/>
    <property type="match status" value="1"/>
</dbReference>
<evidence type="ECO:0000313" key="10">
    <source>
        <dbReference type="EMBL" id="POI22435.1"/>
    </source>
</evidence>
<comment type="caution">
    <text evidence="10">The sequence shown here is derived from an EMBL/GenBank/DDBJ whole genome shotgun (WGS) entry which is preliminary data.</text>
</comment>
<evidence type="ECO:0000256" key="2">
    <source>
        <dbReference type="ARBA" id="ARBA00008497"/>
    </source>
</evidence>
<keyword evidence="7 9" id="KW-0472">Membrane</keyword>
<evidence type="ECO:0000256" key="6">
    <source>
        <dbReference type="ARBA" id="ARBA00023065"/>
    </source>
</evidence>
<proteinExistence type="inferred from homology"/>
<dbReference type="Pfam" id="PF14798">
    <property type="entry name" value="Ca_hom_mod"/>
    <property type="match status" value="1"/>
</dbReference>
<keyword evidence="8" id="KW-0407">Ion channel</keyword>
<dbReference type="GO" id="GO:0005886">
    <property type="term" value="C:plasma membrane"/>
    <property type="evidence" value="ECO:0007669"/>
    <property type="project" value="TreeGrafter"/>
</dbReference>
<sequence length="325" mass="36394">MEKLRTVVNFCIRYQKTLGYSVVSLLTIASEQIFSSVAFRCPCNSWNTLYGCVFLLVPALLLFLLGYMVNARTWLLLTGSCPQEKKHCCGFGEKGCFYLKVLAPVTASTLVAPLTWIAVALLSASFYECAASGSSLIRHRVCRDIDELKACRELLEKVPCDEKAVGQLLNENSTSTVGLVSFRAQSQILGWLLIVTIITVALISTCISHCFSPVSYLQLKFWKIYLEKEQEHFETKAKEHAAQLAKRNINCFFEATNPPPFQTPSKDNWQKISLPYTFSKNNQYYSMIHKYANASRGNISTVSEGDHVCSALGFVDEAHTSEQAF</sequence>
<dbReference type="OrthoDB" id="5962981at2759"/>
<keyword evidence="3" id="KW-0813">Transport</keyword>
<comment type="similarity">
    <text evidence="2">Belongs to the CALHM family.</text>
</comment>
<dbReference type="GO" id="GO:1904669">
    <property type="term" value="P:ATP export"/>
    <property type="evidence" value="ECO:0007669"/>
    <property type="project" value="UniProtKB-ARBA"/>
</dbReference>
<feature type="transmembrane region" description="Helical" evidence="9">
    <location>
        <begin position="101"/>
        <end position="127"/>
    </location>
</feature>
<evidence type="ECO:0000256" key="9">
    <source>
        <dbReference type="SAM" id="Phobius"/>
    </source>
</evidence>
<comment type="subcellular location">
    <subcellularLocation>
        <location evidence="1">Membrane</location>
        <topology evidence="1">Multi-pass membrane protein</topology>
    </subcellularLocation>
</comment>
<keyword evidence="6" id="KW-0406">Ion transport</keyword>
<gene>
    <name evidence="10" type="ORF">CIB84_013816</name>
</gene>
<evidence type="ECO:0000256" key="7">
    <source>
        <dbReference type="ARBA" id="ARBA00023136"/>
    </source>
</evidence>
<dbReference type="Proteomes" id="UP000237246">
    <property type="component" value="Unassembled WGS sequence"/>
</dbReference>
<evidence type="ECO:0000256" key="4">
    <source>
        <dbReference type="ARBA" id="ARBA00022692"/>
    </source>
</evidence>
<dbReference type="EMBL" id="PPHD01058178">
    <property type="protein sequence ID" value="POI22435.1"/>
    <property type="molecule type" value="Genomic_DNA"/>
</dbReference>
<accession>A0A2P4SE93</accession>
<dbReference type="InterPro" id="IPR029569">
    <property type="entry name" value="CALHM"/>
</dbReference>
<evidence type="ECO:0008006" key="12">
    <source>
        <dbReference type="Google" id="ProtNLM"/>
    </source>
</evidence>
<dbReference type="AlphaFoldDB" id="A0A2P4SE93"/>
<keyword evidence="11" id="KW-1185">Reference proteome</keyword>
<keyword evidence="4 9" id="KW-0812">Transmembrane</keyword>